<dbReference type="Proteomes" id="UP000249203">
    <property type="component" value="Unassembled WGS sequence"/>
</dbReference>
<evidence type="ECO:0000256" key="1">
    <source>
        <dbReference type="ARBA" id="ARBA00001961"/>
    </source>
</evidence>
<dbReference type="OrthoDB" id="9783171at2"/>
<evidence type="ECO:0000256" key="2">
    <source>
        <dbReference type="ARBA" id="ARBA00022723"/>
    </source>
</evidence>
<dbReference type="EMBL" id="PIPK01000002">
    <property type="protein sequence ID" value="RUO27718.1"/>
    <property type="molecule type" value="Genomic_DNA"/>
</dbReference>
<evidence type="ECO:0000313" key="10">
    <source>
        <dbReference type="Proteomes" id="UP000249203"/>
    </source>
</evidence>
<dbReference type="PANTHER" id="PTHR12907:SF26">
    <property type="entry name" value="HIF PROLYL HYDROXYLASE, ISOFORM C"/>
    <property type="match status" value="1"/>
</dbReference>
<reference evidence="9 11" key="1">
    <citation type="journal article" date="2018" name="Front. Microbiol.">
        <title>Genome-Based Analysis Reveals the Taxonomy and Diversity of the Family Idiomarinaceae.</title>
        <authorList>
            <person name="Liu Y."/>
            <person name="Lai Q."/>
            <person name="Shao Z."/>
        </authorList>
    </citation>
    <scope>NUCLEOTIDE SEQUENCE [LARGE SCALE GENOMIC DNA]</scope>
    <source>
        <strain evidence="9 11">CF12-14</strain>
    </source>
</reference>
<dbReference type="AlphaFoldDB" id="A0A327WZQ6"/>
<reference evidence="8 10" key="2">
    <citation type="submission" date="2018-06" db="EMBL/GenBank/DDBJ databases">
        <title>Genomic Encyclopedia of Type Strains, Phase III (KMG-III): the genomes of soil and plant-associated and newly described type strains.</title>
        <authorList>
            <person name="Whitman W."/>
        </authorList>
    </citation>
    <scope>NUCLEOTIDE SEQUENCE [LARGE SCALE GENOMIC DNA]</scope>
    <source>
        <strain evidence="8 10">CGMCC 1.15366</strain>
    </source>
</reference>
<evidence type="ECO:0000313" key="11">
    <source>
        <dbReference type="Proteomes" id="UP000287865"/>
    </source>
</evidence>
<evidence type="ECO:0000259" key="7">
    <source>
        <dbReference type="PROSITE" id="PS51471"/>
    </source>
</evidence>
<accession>A0A327WZQ6</accession>
<evidence type="ECO:0000256" key="4">
    <source>
        <dbReference type="ARBA" id="ARBA00022964"/>
    </source>
</evidence>
<dbReference type="SMART" id="SM00702">
    <property type="entry name" value="P4Hc"/>
    <property type="match status" value="1"/>
</dbReference>
<keyword evidence="6" id="KW-0408">Iron</keyword>
<evidence type="ECO:0000256" key="6">
    <source>
        <dbReference type="ARBA" id="ARBA00023004"/>
    </source>
</evidence>
<keyword evidence="3" id="KW-0847">Vitamin C</keyword>
<feature type="domain" description="Fe2OG dioxygenase" evidence="7">
    <location>
        <begin position="92"/>
        <end position="193"/>
    </location>
</feature>
<comment type="cofactor">
    <cofactor evidence="1">
        <name>L-ascorbate</name>
        <dbReference type="ChEBI" id="CHEBI:38290"/>
    </cofactor>
</comment>
<dbReference type="Proteomes" id="UP000287865">
    <property type="component" value="Unassembled WGS sequence"/>
</dbReference>
<dbReference type="InterPro" id="IPR006620">
    <property type="entry name" value="Pro_4_hyd_alph"/>
</dbReference>
<keyword evidence="2" id="KW-0479">Metal-binding</keyword>
<name>A0A327WZQ6_9GAMM</name>
<dbReference type="PROSITE" id="PS51471">
    <property type="entry name" value="FE2OG_OXY"/>
    <property type="match status" value="1"/>
</dbReference>
<evidence type="ECO:0000313" key="9">
    <source>
        <dbReference type="EMBL" id="RUO27718.1"/>
    </source>
</evidence>
<keyword evidence="5" id="KW-0560">Oxidoreductase</keyword>
<sequence length="205" mass="23443">MNIVSIADSLAERGYLIVPQFLSSAEALNLYQYAQTLHDSQWQLAAVGRGGQQTINTNVRGDRIHWLSSQHDLEHAYLSKMSDLREGLNRELFMGLFDYEAHLAHYQPGAYYKKHLDAFKGRSNRILTTVLYLNPEWQRSDGGELVIYAERGEVLEEILPTLGTMVIFLSDRFVHEVKVGRRDRYSVSGWFRLNASISGVIDPPR</sequence>
<dbReference type="Gene3D" id="2.60.120.620">
    <property type="entry name" value="q2cbj1_9rhob like domain"/>
    <property type="match status" value="1"/>
</dbReference>
<dbReference type="EMBL" id="QLMD01000003">
    <property type="protein sequence ID" value="RAJ99125.1"/>
    <property type="molecule type" value="Genomic_DNA"/>
</dbReference>
<proteinExistence type="predicted"/>
<dbReference type="InterPro" id="IPR044862">
    <property type="entry name" value="Pro_4_hyd_alph_FE2OG_OXY"/>
</dbReference>
<comment type="caution">
    <text evidence="8">The sequence shown here is derived from an EMBL/GenBank/DDBJ whole genome shotgun (WGS) entry which is preliminary data.</text>
</comment>
<evidence type="ECO:0000256" key="5">
    <source>
        <dbReference type="ARBA" id="ARBA00023002"/>
    </source>
</evidence>
<evidence type="ECO:0000313" key="8">
    <source>
        <dbReference type="EMBL" id="RAJ99125.1"/>
    </source>
</evidence>
<dbReference type="RefSeq" id="WP_111568742.1">
    <property type="nucleotide sequence ID" value="NZ_PIPK01000002.1"/>
</dbReference>
<keyword evidence="4" id="KW-0223">Dioxygenase</keyword>
<dbReference type="GO" id="GO:0031543">
    <property type="term" value="F:peptidyl-proline dioxygenase activity"/>
    <property type="evidence" value="ECO:0007669"/>
    <property type="project" value="TreeGrafter"/>
</dbReference>
<dbReference type="InterPro" id="IPR051559">
    <property type="entry name" value="HIF_prolyl_hydroxylases"/>
</dbReference>
<dbReference type="InterPro" id="IPR005123">
    <property type="entry name" value="Oxoglu/Fe-dep_dioxygenase_dom"/>
</dbReference>
<dbReference type="GO" id="GO:0071456">
    <property type="term" value="P:cellular response to hypoxia"/>
    <property type="evidence" value="ECO:0007669"/>
    <property type="project" value="TreeGrafter"/>
</dbReference>
<dbReference type="GO" id="GO:0031418">
    <property type="term" value="F:L-ascorbic acid binding"/>
    <property type="evidence" value="ECO:0007669"/>
    <property type="project" value="UniProtKB-KW"/>
</dbReference>
<dbReference type="PANTHER" id="PTHR12907">
    <property type="entry name" value="EGL NINE HOMOLOG-RELATED"/>
    <property type="match status" value="1"/>
</dbReference>
<gene>
    <name evidence="8" type="ORF">B0I24_103119</name>
    <name evidence="9" type="ORF">CWE07_03650</name>
</gene>
<organism evidence="8 10">
    <name type="scientific">Aliidiomarina maris</name>
    <dbReference type="NCBI Taxonomy" id="531312"/>
    <lineage>
        <taxon>Bacteria</taxon>
        <taxon>Pseudomonadati</taxon>
        <taxon>Pseudomonadota</taxon>
        <taxon>Gammaproteobacteria</taxon>
        <taxon>Alteromonadales</taxon>
        <taxon>Idiomarinaceae</taxon>
        <taxon>Aliidiomarina</taxon>
    </lineage>
</organism>
<evidence type="ECO:0000256" key="3">
    <source>
        <dbReference type="ARBA" id="ARBA00022896"/>
    </source>
</evidence>
<keyword evidence="11" id="KW-1185">Reference proteome</keyword>
<dbReference type="Pfam" id="PF13640">
    <property type="entry name" value="2OG-FeII_Oxy_3"/>
    <property type="match status" value="1"/>
</dbReference>
<dbReference type="GO" id="GO:0008198">
    <property type="term" value="F:ferrous iron binding"/>
    <property type="evidence" value="ECO:0007669"/>
    <property type="project" value="TreeGrafter"/>
</dbReference>
<protein>
    <submittedName>
        <fullName evidence="9">Proline hydroxylase</fullName>
    </submittedName>
    <submittedName>
        <fullName evidence="8">SM-20-related protein</fullName>
    </submittedName>
</protein>